<dbReference type="SFLD" id="SFLDG00358">
    <property type="entry name" value="Main_(cytGST)"/>
    <property type="match status" value="1"/>
</dbReference>
<evidence type="ECO:0000313" key="3">
    <source>
        <dbReference type="EMBL" id="TPG53357.1"/>
    </source>
</evidence>
<dbReference type="PROSITE" id="PS50404">
    <property type="entry name" value="GST_NTER"/>
    <property type="match status" value="1"/>
</dbReference>
<keyword evidence="4" id="KW-1185">Reference proteome</keyword>
<dbReference type="OrthoDB" id="9811242at2"/>
<sequence length="245" mass="25493">MRRGGALHGRRVLPALLQRGDPDGSLRQAVARTVAPRFLLHHAPKTRSAGSLWLLEEAGADYALEWHRMEDATHKAADFLAINPAGKLPALVDRGPSGDWRGVVVTEAAAIAAYVADTLPAARLAPALDTPARAAYATWMALAGGVLEPAMADAAFPRAAAAPARALGWPPLPEAAARVEAALAAGPWLLGDAFTAADILVGGLLAWVTEWGLLKPGPNTARYLSAIEARPARQAAIRKGAAPAS</sequence>
<dbReference type="InterPro" id="IPR036249">
    <property type="entry name" value="Thioredoxin-like_sf"/>
</dbReference>
<evidence type="ECO:0000259" key="1">
    <source>
        <dbReference type="PROSITE" id="PS50404"/>
    </source>
</evidence>
<dbReference type="SUPFAM" id="SSF52833">
    <property type="entry name" value="Thioredoxin-like"/>
    <property type="match status" value="1"/>
</dbReference>
<dbReference type="InterPro" id="IPR040079">
    <property type="entry name" value="Glutathione_S-Trfase"/>
</dbReference>
<dbReference type="PANTHER" id="PTHR44051:SF21">
    <property type="entry name" value="GLUTATHIONE S-TRANSFERASE FAMILY PROTEIN"/>
    <property type="match status" value="1"/>
</dbReference>
<dbReference type="SUPFAM" id="SSF47616">
    <property type="entry name" value="GST C-terminal domain-like"/>
    <property type="match status" value="1"/>
</dbReference>
<name>A0A502FUQ9_9PROT</name>
<dbReference type="PROSITE" id="PS50405">
    <property type="entry name" value="GST_CTER"/>
    <property type="match status" value="1"/>
</dbReference>
<dbReference type="EMBL" id="RCZP01000017">
    <property type="protein sequence ID" value="TPG53357.1"/>
    <property type="molecule type" value="Genomic_DNA"/>
</dbReference>
<protein>
    <submittedName>
        <fullName evidence="3">Glutathione S-transferase</fullName>
    </submittedName>
</protein>
<gene>
    <name evidence="3" type="ORF">EAH89_16535</name>
</gene>
<dbReference type="CDD" id="cd03046">
    <property type="entry name" value="GST_N_GTT1_like"/>
    <property type="match status" value="1"/>
</dbReference>
<dbReference type="SFLD" id="SFLDS00019">
    <property type="entry name" value="Glutathione_Transferase_(cytos"/>
    <property type="match status" value="1"/>
</dbReference>
<evidence type="ECO:0000259" key="2">
    <source>
        <dbReference type="PROSITE" id="PS50405"/>
    </source>
</evidence>
<proteinExistence type="predicted"/>
<dbReference type="InterPro" id="IPR010987">
    <property type="entry name" value="Glutathione-S-Trfase_C-like"/>
</dbReference>
<organism evidence="3 4">
    <name type="scientific">Muricoccus nepalensis</name>
    <dbReference type="NCBI Taxonomy" id="1854500"/>
    <lineage>
        <taxon>Bacteria</taxon>
        <taxon>Pseudomonadati</taxon>
        <taxon>Pseudomonadota</taxon>
        <taxon>Alphaproteobacteria</taxon>
        <taxon>Acetobacterales</taxon>
        <taxon>Roseomonadaceae</taxon>
        <taxon>Muricoccus</taxon>
    </lineage>
</organism>
<dbReference type="PANTHER" id="PTHR44051">
    <property type="entry name" value="GLUTATHIONE S-TRANSFERASE-RELATED"/>
    <property type="match status" value="1"/>
</dbReference>
<dbReference type="AlphaFoldDB" id="A0A502FUQ9"/>
<dbReference type="Gene3D" id="1.20.1050.10">
    <property type="match status" value="1"/>
</dbReference>
<dbReference type="Proteomes" id="UP000317078">
    <property type="component" value="Unassembled WGS sequence"/>
</dbReference>
<evidence type="ECO:0000313" key="4">
    <source>
        <dbReference type="Proteomes" id="UP000317078"/>
    </source>
</evidence>
<dbReference type="Gene3D" id="3.40.30.10">
    <property type="entry name" value="Glutaredoxin"/>
    <property type="match status" value="1"/>
</dbReference>
<accession>A0A502FUQ9</accession>
<dbReference type="SFLD" id="SFLDG01150">
    <property type="entry name" value="Main.1:_Beta-like"/>
    <property type="match status" value="1"/>
</dbReference>
<dbReference type="GO" id="GO:0016740">
    <property type="term" value="F:transferase activity"/>
    <property type="evidence" value="ECO:0007669"/>
    <property type="project" value="UniProtKB-KW"/>
</dbReference>
<keyword evidence="3" id="KW-0808">Transferase</keyword>
<reference evidence="3 4" key="1">
    <citation type="journal article" date="2019" name="Environ. Microbiol.">
        <title>Species interactions and distinct microbial communities in high Arctic permafrost affected cryosols are associated with the CH4 and CO2 gas fluxes.</title>
        <authorList>
            <person name="Altshuler I."/>
            <person name="Hamel J."/>
            <person name="Turney S."/>
            <person name="Magnuson E."/>
            <person name="Levesque R."/>
            <person name="Greer C."/>
            <person name="Whyte L.G."/>
        </authorList>
    </citation>
    <scope>NUCLEOTIDE SEQUENCE [LARGE SCALE GENOMIC DNA]</scope>
    <source>
        <strain evidence="3 4">S9.3B</strain>
    </source>
</reference>
<feature type="domain" description="GST N-terminal" evidence="1">
    <location>
        <begin position="35"/>
        <end position="123"/>
    </location>
</feature>
<dbReference type="InterPro" id="IPR036282">
    <property type="entry name" value="Glutathione-S-Trfase_C_sf"/>
</dbReference>
<comment type="caution">
    <text evidence="3">The sequence shown here is derived from an EMBL/GenBank/DDBJ whole genome shotgun (WGS) entry which is preliminary data.</text>
</comment>
<dbReference type="InterPro" id="IPR004045">
    <property type="entry name" value="Glutathione_S-Trfase_N"/>
</dbReference>
<dbReference type="Pfam" id="PF02798">
    <property type="entry name" value="GST_N"/>
    <property type="match status" value="1"/>
</dbReference>
<feature type="domain" description="GST C-terminal" evidence="2">
    <location>
        <begin position="129"/>
        <end position="245"/>
    </location>
</feature>
<dbReference type="Pfam" id="PF13410">
    <property type="entry name" value="GST_C_2"/>
    <property type="match status" value="1"/>
</dbReference>